<evidence type="ECO:0000313" key="7">
    <source>
        <dbReference type="EMBL" id="AAZ98555.1"/>
    </source>
</evidence>
<comment type="similarity">
    <text evidence="2">Belongs to the TerC family.</text>
</comment>
<sequence length="325" mass="36540">MDTALHIGEPWMWAAFIGFVLVMLAVDLFLVGGNKAHKVGFKEAAAWSFVWFSLAMLFNLGLWWFLRDAYGEAVADTKALEFLTGYLIEKLLAVDNIFVFLLIFGFFAVPAELQRRVLIYGVLGAIAMRAVMILAGAWLVQEFHWVLYLFGAFLVVTGVKMLMFAEVEQDLAKNPLLNWVKRHVRVTADFRGEKFWVMENGVRTFTPLFLVLVMIELSDLVFAVDSIPAIFAITTDPFIVFTSNIFAILGLRAMYFMLAGVAERFHLLKYGLALVLVFVGTKMLIADFYKIPIGLSLGIVGLIIATFMFASLWVTRKADGSGTRR</sequence>
<keyword evidence="4 6" id="KW-1133">Transmembrane helix</keyword>
<dbReference type="AlphaFoldDB" id="Q3SFQ1"/>
<dbReference type="PANTHER" id="PTHR30238:SF0">
    <property type="entry name" value="THYLAKOID MEMBRANE PROTEIN TERC, CHLOROPLASTIC"/>
    <property type="match status" value="1"/>
</dbReference>
<reference evidence="7 8" key="1">
    <citation type="journal article" date="2006" name="J. Bacteriol.">
        <title>The genome sequence of the obligately chemolithoautotrophic, facultatively anaerobic bacterium Thiobacillus denitrificans.</title>
        <authorList>
            <person name="Beller H.R."/>
            <person name="Chain P.S."/>
            <person name="Letain T.E."/>
            <person name="Chakicherla A."/>
            <person name="Larimer F.W."/>
            <person name="Richardson P.M."/>
            <person name="Coleman M.A."/>
            <person name="Wood A.P."/>
            <person name="Kelly D.P."/>
        </authorList>
    </citation>
    <scope>NUCLEOTIDE SEQUENCE [LARGE SCALE GENOMIC DNA]</scope>
    <source>
        <strain evidence="7 8">ATCC 25259</strain>
    </source>
</reference>
<feature type="transmembrane region" description="Helical" evidence="6">
    <location>
        <begin position="12"/>
        <end position="32"/>
    </location>
</feature>
<feature type="transmembrane region" description="Helical" evidence="6">
    <location>
        <begin position="291"/>
        <end position="315"/>
    </location>
</feature>
<feature type="transmembrane region" description="Helical" evidence="6">
    <location>
        <begin position="86"/>
        <end position="110"/>
    </location>
</feature>
<feature type="transmembrane region" description="Helical" evidence="6">
    <location>
        <begin position="208"/>
        <end position="231"/>
    </location>
</feature>
<dbReference type="OrthoDB" id="9783692at2"/>
<feature type="transmembrane region" description="Helical" evidence="6">
    <location>
        <begin position="44"/>
        <end position="66"/>
    </location>
</feature>
<dbReference type="GO" id="GO:0016020">
    <property type="term" value="C:membrane"/>
    <property type="evidence" value="ECO:0007669"/>
    <property type="project" value="UniProtKB-SubCell"/>
</dbReference>
<evidence type="ECO:0000313" key="8">
    <source>
        <dbReference type="Proteomes" id="UP000008291"/>
    </source>
</evidence>
<dbReference type="PANTHER" id="PTHR30238">
    <property type="entry name" value="MEMBRANE BOUND PREDICTED REDOX MODULATOR"/>
    <property type="match status" value="1"/>
</dbReference>
<feature type="transmembrane region" description="Helical" evidence="6">
    <location>
        <begin position="237"/>
        <end position="255"/>
    </location>
</feature>
<dbReference type="RefSeq" id="WP_011313114.1">
    <property type="nucleotide sequence ID" value="NC_007404.1"/>
</dbReference>
<dbReference type="NCBIfam" id="TIGR03718">
    <property type="entry name" value="R_switched_Alx"/>
    <property type="match status" value="1"/>
</dbReference>
<organism evidence="7 8">
    <name type="scientific">Thiobacillus denitrificans (strain ATCC 25259 / T1)</name>
    <dbReference type="NCBI Taxonomy" id="292415"/>
    <lineage>
        <taxon>Bacteria</taxon>
        <taxon>Pseudomonadati</taxon>
        <taxon>Pseudomonadota</taxon>
        <taxon>Betaproteobacteria</taxon>
        <taxon>Nitrosomonadales</taxon>
        <taxon>Thiobacillaceae</taxon>
        <taxon>Thiobacillus</taxon>
    </lineage>
</organism>
<evidence type="ECO:0000256" key="6">
    <source>
        <dbReference type="SAM" id="Phobius"/>
    </source>
</evidence>
<keyword evidence="3 6" id="KW-0812">Transmembrane</keyword>
<evidence type="ECO:0000256" key="4">
    <source>
        <dbReference type="ARBA" id="ARBA00022989"/>
    </source>
</evidence>
<keyword evidence="8" id="KW-1185">Reference proteome</keyword>
<dbReference type="STRING" id="292415.Tbd_2602"/>
<evidence type="ECO:0000256" key="5">
    <source>
        <dbReference type="ARBA" id="ARBA00023136"/>
    </source>
</evidence>
<dbReference type="KEGG" id="tbd:Tbd_2602"/>
<evidence type="ECO:0000256" key="3">
    <source>
        <dbReference type="ARBA" id="ARBA00022692"/>
    </source>
</evidence>
<dbReference type="EMBL" id="CP000116">
    <property type="protein sequence ID" value="AAZ98555.1"/>
    <property type="molecule type" value="Genomic_DNA"/>
</dbReference>
<feature type="transmembrane region" description="Helical" evidence="6">
    <location>
        <begin position="267"/>
        <end position="285"/>
    </location>
</feature>
<dbReference type="InterPro" id="IPR005496">
    <property type="entry name" value="Integral_membrane_TerC"/>
</dbReference>
<protein>
    <recommendedName>
        <fullName evidence="9">TerC family protein</fullName>
    </recommendedName>
</protein>
<dbReference type="InterPro" id="IPR022369">
    <property type="entry name" value="Integral_membrane_TerC_rswitch"/>
</dbReference>
<dbReference type="Pfam" id="PF03741">
    <property type="entry name" value="TerC"/>
    <property type="match status" value="1"/>
</dbReference>
<dbReference type="HOGENOM" id="CLU_045644_1_2_4"/>
<feature type="transmembrane region" description="Helical" evidence="6">
    <location>
        <begin position="117"/>
        <end position="139"/>
    </location>
</feature>
<proteinExistence type="inferred from homology"/>
<dbReference type="eggNOG" id="COG0861">
    <property type="taxonomic scope" value="Bacteria"/>
</dbReference>
<accession>Q3SFQ1</accession>
<dbReference type="Proteomes" id="UP000008291">
    <property type="component" value="Chromosome"/>
</dbReference>
<feature type="transmembrane region" description="Helical" evidence="6">
    <location>
        <begin position="145"/>
        <end position="165"/>
    </location>
</feature>
<comment type="subcellular location">
    <subcellularLocation>
        <location evidence="1">Membrane</location>
        <topology evidence="1">Multi-pass membrane protein</topology>
    </subcellularLocation>
</comment>
<name>Q3SFQ1_THIDA</name>
<evidence type="ECO:0008006" key="9">
    <source>
        <dbReference type="Google" id="ProtNLM"/>
    </source>
</evidence>
<evidence type="ECO:0000256" key="2">
    <source>
        <dbReference type="ARBA" id="ARBA00007511"/>
    </source>
</evidence>
<keyword evidence="5 6" id="KW-0472">Membrane</keyword>
<evidence type="ECO:0000256" key="1">
    <source>
        <dbReference type="ARBA" id="ARBA00004141"/>
    </source>
</evidence>
<gene>
    <name evidence="7" type="ordered locus">Tbd_2602</name>
</gene>